<dbReference type="EMBL" id="JAINUG010000302">
    <property type="protein sequence ID" value="KAJ8379049.1"/>
    <property type="molecule type" value="Genomic_DNA"/>
</dbReference>
<evidence type="ECO:0000313" key="7">
    <source>
        <dbReference type="EMBL" id="KAJ8379049.1"/>
    </source>
</evidence>
<dbReference type="GO" id="GO:0045893">
    <property type="term" value="P:positive regulation of DNA-templated transcription"/>
    <property type="evidence" value="ECO:0007669"/>
    <property type="project" value="TreeGrafter"/>
</dbReference>
<gene>
    <name evidence="7" type="ORF">AAFF_G00231400</name>
</gene>
<dbReference type="FunFam" id="3.30.40.10:FF:000922">
    <property type="entry name" value="RING finger protein 38"/>
    <property type="match status" value="1"/>
</dbReference>
<dbReference type="Proteomes" id="UP001221898">
    <property type="component" value="Unassembled WGS sequence"/>
</dbReference>
<dbReference type="PROSITE" id="PS50089">
    <property type="entry name" value="ZF_RING_2"/>
    <property type="match status" value="1"/>
</dbReference>
<feature type="region of interest" description="Disordered" evidence="5">
    <location>
        <begin position="93"/>
        <end position="231"/>
    </location>
</feature>
<sequence>MGKDNAQEWALYSVMMASDTDAAGDETSRSAFWRMGDPGTSDSLGRSCFLNKRDLLFDLSGDDPSFSSPNIIIPETPSPDLYKWRRRRATAGKWRTVQQDNGAGDHVLDGPARGGSGEEGLHSHTSITPSHQRPKRRKLLLPAAGSRDVAEAGGRGSSSAASAPPPLMEADSVQTGPSRPRVTGLPSDQAATKASGRSGLRHGEPRSRGAVLRKSRHKAQSGWDNHLSSAEEKEEEVLRGLLPAAFLKQEEIVIIDDNDGDDDDVTQAVVYSAQLEEDEAFARSLQAQFDREGQEVEQRRQQAMPSSGPTYPNGHPQFDCYGGWSWMSSLSSLMDPSASFMYSFPQASALLDDRPGRRPSRSRAPRFHGSSLRRARRRGPHFLDDSQGFDYETLLAFEENQGPAVAKKSLSQREIQRLPTKAFNPIYSAGKTECQICFSSYTEGEELRMLPCLHDYHVNCIDRWLKENATCPICRVDVSEGGCLKDPA</sequence>
<keyword evidence="1" id="KW-0479">Metal-binding</keyword>
<dbReference type="InterPro" id="IPR013083">
    <property type="entry name" value="Znf_RING/FYVE/PHD"/>
</dbReference>
<accession>A0AAD7RHU8</accession>
<protein>
    <recommendedName>
        <fullName evidence="6">RING-type domain-containing protein</fullName>
    </recommendedName>
</protein>
<dbReference type="SMART" id="SM00744">
    <property type="entry name" value="RINGv"/>
    <property type="match status" value="1"/>
</dbReference>
<dbReference type="InterPro" id="IPR011016">
    <property type="entry name" value="Znf_RING-CH"/>
</dbReference>
<dbReference type="CDD" id="cd16472">
    <property type="entry name" value="RING-H2_RNF38-like"/>
    <property type="match status" value="1"/>
</dbReference>
<keyword evidence="2 4" id="KW-0863">Zinc-finger</keyword>
<dbReference type="GO" id="GO:0061630">
    <property type="term" value="F:ubiquitin protein ligase activity"/>
    <property type="evidence" value="ECO:0007669"/>
    <property type="project" value="TreeGrafter"/>
</dbReference>
<evidence type="ECO:0000256" key="3">
    <source>
        <dbReference type="ARBA" id="ARBA00022833"/>
    </source>
</evidence>
<reference evidence="7" key="1">
    <citation type="journal article" date="2023" name="Science">
        <title>Genome structures resolve the early diversification of teleost fishes.</title>
        <authorList>
            <person name="Parey E."/>
            <person name="Louis A."/>
            <person name="Montfort J."/>
            <person name="Bouchez O."/>
            <person name="Roques C."/>
            <person name="Iampietro C."/>
            <person name="Lluch J."/>
            <person name="Castinel A."/>
            <person name="Donnadieu C."/>
            <person name="Desvignes T."/>
            <person name="Floi Bucao C."/>
            <person name="Jouanno E."/>
            <person name="Wen M."/>
            <person name="Mejri S."/>
            <person name="Dirks R."/>
            <person name="Jansen H."/>
            <person name="Henkel C."/>
            <person name="Chen W.J."/>
            <person name="Zahm M."/>
            <person name="Cabau C."/>
            <person name="Klopp C."/>
            <person name="Thompson A.W."/>
            <person name="Robinson-Rechavi M."/>
            <person name="Braasch I."/>
            <person name="Lecointre G."/>
            <person name="Bobe J."/>
            <person name="Postlethwait J.H."/>
            <person name="Berthelot C."/>
            <person name="Roest Crollius H."/>
            <person name="Guiguen Y."/>
        </authorList>
    </citation>
    <scope>NUCLEOTIDE SEQUENCE</scope>
    <source>
        <strain evidence="7">NC1722</strain>
    </source>
</reference>
<dbReference type="SMART" id="SM00184">
    <property type="entry name" value="RING"/>
    <property type="match status" value="1"/>
</dbReference>
<feature type="region of interest" description="Disordered" evidence="5">
    <location>
        <begin position="292"/>
        <end position="314"/>
    </location>
</feature>
<keyword evidence="8" id="KW-1185">Reference proteome</keyword>
<name>A0AAD7RHU8_9TELE</name>
<dbReference type="Pfam" id="PF13639">
    <property type="entry name" value="zf-RING_2"/>
    <property type="match status" value="1"/>
</dbReference>
<evidence type="ECO:0000259" key="6">
    <source>
        <dbReference type="PROSITE" id="PS50089"/>
    </source>
</evidence>
<dbReference type="InterPro" id="IPR051834">
    <property type="entry name" value="RING_finger_E3_ligase"/>
</dbReference>
<evidence type="ECO:0000256" key="5">
    <source>
        <dbReference type="SAM" id="MobiDB-lite"/>
    </source>
</evidence>
<dbReference type="InterPro" id="IPR001841">
    <property type="entry name" value="Znf_RING"/>
</dbReference>
<dbReference type="PANTHER" id="PTHR45931">
    <property type="entry name" value="SI:CH211-59O9.10"/>
    <property type="match status" value="1"/>
</dbReference>
<dbReference type="AlphaFoldDB" id="A0AAD7RHU8"/>
<evidence type="ECO:0000313" key="8">
    <source>
        <dbReference type="Proteomes" id="UP001221898"/>
    </source>
</evidence>
<dbReference type="GO" id="GO:0008270">
    <property type="term" value="F:zinc ion binding"/>
    <property type="evidence" value="ECO:0007669"/>
    <property type="project" value="UniProtKB-KW"/>
</dbReference>
<dbReference type="SUPFAM" id="SSF57850">
    <property type="entry name" value="RING/U-box"/>
    <property type="match status" value="1"/>
</dbReference>
<feature type="region of interest" description="Disordered" evidence="5">
    <location>
        <begin position="351"/>
        <end position="381"/>
    </location>
</feature>
<evidence type="ECO:0000256" key="1">
    <source>
        <dbReference type="ARBA" id="ARBA00022723"/>
    </source>
</evidence>
<dbReference type="PANTHER" id="PTHR45931:SF15">
    <property type="entry name" value="SI:CH211-59O9.10"/>
    <property type="match status" value="1"/>
</dbReference>
<evidence type="ECO:0000256" key="2">
    <source>
        <dbReference type="ARBA" id="ARBA00022771"/>
    </source>
</evidence>
<feature type="compositionally biased region" description="Basic residues" evidence="5">
    <location>
        <begin position="357"/>
        <end position="380"/>
    </location>
</feature>
<organism evidence="7 8">
    <name type="scientific">Aldrovandia affinis</name>
    <dbReference type="NCBI Taxonomy" id="143900"/>
    <lineage>
        <taxon>Eukaryota</taxon>
        <taxon>Metazoa</taxon>
        <taxon>Chordata</taxon>
        <taxon>Craniata</taxon>
        <taxon>Vertebrata</taxon>
        <taxon>Euteleostomi</taxon>
        <taxon>Actinopterygii</taxon>
        <taxon>Neopterygii</taxon>
        <taxon>Teleostei</taxon>
        <taxon>Notacanthiformes</taxon>
        <taxon>Halosauridae</taxon>
        <taxon>Aldrovandia</taxon>
    </lineage>
</organism>
<keyword evidence="3" id="KW-0862">Zinc</keyword>
<feature type="domain" description="RING-type" evidence="6">
    <location>
        <begin position="434"/>
        <end position="475"/>
    </location>
</feature>
<dbReference type="GO" id="GO:0006511">
    <property type="term" value="P:ubiquitin-dependent protein catabolic process"/>
    <property type="evidence" value="ECO:0007669"/>
    <property type="project" value="TreeGrafter"/>
</dbReference>
<dbReference type="GO" id="GO:0005634">
    <property type="term" value="C:nucleus"/>
    <property type="evidence" value="ECO:0007669"/>
    <property type="project" value="TreeGrafter"/>
</dbReference>
<dbReference type="Gene3D" id="3.30.40.10">
    <property type="entry name" value="Zinc/RING finger domain, C3HC4 (zinc finger)"/>
    <property type="match status" value="1"/>
</dbReference>
<dbReference type="GO" id="GO:0016567">
    <property type="term" value="P:protein ubiquitination"/>
    <property type="evidence" value="ECO:0007669"/>
    <property type="project" value="TreeGrafter"/>
</dbReference>
<proteinExistence type="predicted"/>
<evidence type="ECO:0000256" key="4">
    <source>
        <dbReference type="PROSITE-ProRule" id="PRU00175"/>
    </source>
</evidence>
<comment type="caution">
    <text evidence="7">The sequence shown here is derived from an EMBL/GenBank/DDBJ whole genome shotgun (WGS) entry which is preliminary data.</text>
</comment>